<keyword evidence="1" id="KW-0472">Membrane</keyword>
<sequence>MAPLRSIFKALSGLKPLAPLKHMLTHKDGETYVPARVYWCLAALAQVFLTAWAVIAHQQEFSSTDFGTGMGLVLTAGGLGVWITRKTERDE</sequence>
<feature type="transmembrane region" description="Helical" evidence="1">
    <location>
        <begin position="37"/>
        <end position="55"/>
    </location>
</feature>
<dbReference type="RefSeq" id="WP_283405462.1">
    <property type="nucleotide sequence ID" value="NZ_FXUI01000002.1"/>
</dbReference>
<dbReference type="Proteomes" id="UP001157910">
    <property type="component" value="Unassembled WGS sequence"/>
</dbReference>
<keyword evidence="1" id="KW-0812">Transmembrane</keyword>
<feature type="transmembrane region" description="Helical" evidence="1">
    <location>
        <begin position="67"/>
        <end position="84"/>
    </location>
</feature>
<reference evidence="2 3" key="1">
    <citation type="submission" date="2017-05" db="EMBL/GenBank/DDBJ databases">
        <authorList>
            <person name="Varghese N."/>
            <person name="Submissions S."/>
        </authorList>
    </citation>
    <scope>NUCLEOTIDE SEQUENCE [LARGE SCALE GENOMIC DNA]</scope>
    <source>
        <strain evidence="2 3">SM16</strain>
    </source>
</reference>
<accession>A0ABY1Q4K5</accession>
<keyword evidence="3" id="KW-1185">Reference proteome</keyword>
<evidence type="ECO:0000256" key="1">
    <source>
        <dbReference type="SAM" id="Phobius"/>
    </source>
</evidence>
<name>A0ABY1Q4K5_9SPHN</name>
<comment type="caution">
    <text evidence="2">The sequence shown here is derived from an EMBL/GenBank/DDBJ whole genome shotgun (WGS) entry which is preliminary data.</text>
</comment>
<evidence type="ECO:0000313" key="3">
    <source>
        <dbReference type="Proteomes" id="UP001157910"/>
    </source>
</evidence>
<organism evidence="2 3">
    <name type="scientific">Novosphingobium panipatense</name>
    <dbReference type="NCBI Taxonomy" id="428991"/>
    <lineage>
        <taxon>Bacteria</taxon>
        <taxon>Pseudomonadati</taxon>
        <taxon>Pseudomonadota</taxon>
        <taxon>Alphaproteobacteria</taxon>
        <taxon>Sphingomonadales</taxon>
        <taxon>Sphingomonadaceae</taxon>
        <taxon>Novosphingobium</taxon>
    </lineage>
</organism>
<evidence type="ECO:0000313" key="2">
    <source>
        <dbReference type="EMBL" id="SMP58536.1"/>
    </source>
</evidence>
<dbReference type="EMBL" id="FXUI01000002">
    <property type="protein sequence ID" value="SMP58536.1"/>
    <property type="molecule type" value="Genomic_DNA"/>
</dbReference>
<gene>
    <name evidence="2" type="ORF">SAMN06296065_102492</name>
</gene>
<protein>
    <submittedName>
        <fullName evidence="2">Uncharacterized protein</fullName>
    </submittedName>
</protein>
<keyword evidence="1" id="KW-1133">Transmembrane helix</keyword>
<proteinExistence type="predicted"/>